<keyword evidence="2" id="KW-1133">Transmembrane helix</keyword>
<keyword evidence="2" id="KW-0812">Transmembrane</keyword>
<evidence type="ECO:0000256" key="1">
    <source>
        <dbReference type="SAM" id="MobiDB-lite"/>
    </source>
</evidence>
<dbReference type="Pfam" id="PF00498">
    <property type="entry name" value="FHA"/>
    <property type="match status" value="1"/>
</dbReference>
<dbReference type="Gene3D" id="2.60.200.20">
    <property type="match status" value="1"/>
</dbReference>
<feature type="compositionally biased region" description="Low complexity" evidence="1">
    <location>
        <begin position="325"/>
        <end position="337"/>
    </location>
</feature>
<proteinExistence type="predicted"/>
<dbReference type="Proteomes" id="UP000661649">
    <property type="component" value="Unassembled WGS sequence"/>
</dbReference>
<reference evidence="4 5" key="1">
    <citation type="submission" date="2020-08" db="EMBL/GenBank/DDBJ databases">
        <title>Genome public.</title>
        <authorList>
            <person name="Liu C."/>
            <person name="Sun Q."/>
        </authorList>
    </citation>
    <scope>NUCLEOTIDE SEQUENCE [LARGE SCALE GENOMIC DNA]</scope>
    <source>
        <strain evidence="4 5">3_YM_SP_D4_24.mj</strain>
    </source>
</reference>
<comment type="caution">
    <text evidence="4">The sequence shown here is derived from an EMBL/GenBank/DDBJ whole genome shotgun (WGS) entry which is preliminary data.</text>
</comment>
<evidence type="ECO:0000256" key="2">
    <source>
        <dbReference type="SAM" id="Phobius"/>
    </source>
</evidence>
<dbReference type="RefSeq" id="WP_187558876.1">
    <property type="nucleotide sequence ID" value="NZ_JACRTP010000004.1"/>
</dbReference>
<name>A0ABR7PCW0_9FIRM</name>
<dbReference type="InterPro" id="IPR008984">
    <property type="entry name" value="SMAD_FHA_dom_sf"/>
</dbReference>
<dbReference type="EMBL" id="JACRTP010000004">
    <property type="protein sequence ID" value="MBC8629231.1"/>
    <property type="molecule type" value="Genomic_DNA"/>
</dbReference>
<accession>A0ABR7PCW0</accession>
<sequence length="473" mass="53297">MDISYKRELNHSYLILKNENQQALSDYPAKMLFSNSIKGLLPCIPRLIDGETSLYYEITSRQSLSQIYETKKFNSNDLKALFEALLNTLTCMEDYLLDADLLLLSPDYIYQDFESSFYFCCFPLEPASSDKDFISLTEYLLPKINHEDNNAVLLGYGLYKDSLESPLCPALLKTALAKLKSKEPDAQNLYHSNVFQKQNLHPYDEDSPSQDVMTSFFEEETLHEKTSVGWLIGILLSLSAFFVCIYFCLHYRLISISQAILNFLLFILLGGGSLLIFFLTSRHQKKKSESIFNFASDFFSHSNSSSNSDFSSDLDFSSDSGFSSNPSSSNSNFSSDFEASTPQMPNPQSPACSSDTVLLQPDNSAQTPSASLTVFENGQPLTVFLTEEFLLIGKHPELAGLCLSIPTVSRLHARIRKDAACFFIMDLNSKNGTFINGKPLSPQEEYQLCDNDKIQISEVDLIFHDSQINLNKR</sequence>
<dbReference type="PROSITE" id="PS50006">
    <property type="entry name" value="FHA_DOMAIN"/>
    <property type="match status" value="1"/>
</dbReference>
<feature type="transmembrane region" description="Helical" evidence="2">
    <location>
        <begin position="261"/>
        <end position="280"/>
    </location>
</feature>
<dbReference type="SMART" id="SM00240">
    <property type="entry name" value="FHA"/>
    <property type="match status" value="1"/>
</dbReference>
<protein>
    <submittedName>
        <fullName evidence="4">FHA domain-containing protein</fullName>
    </submittedName>
</protein>
<gene>
    <name evidence="4" type="ORF">H8712_11505</name>
</gene>
<feature type="region of interest" description="Disordered" evidence="1">
    <location>
        <begin position="325"/>
        <end position="358"/>
    </location>
</feature>
<evidence type="ECO:0000313" key="4">
    <source>
        <dbReference type="EMBL" id="MBC8629231.1"/>
    </source>
</evidence>
<dbReference type="CDD" id="cd00060">
    <property type="entry name" value="FHA"/>
    <property type="match status" value="1"/>
</dbReference>
<feature type="transmembrane region" description="Helical" evidence="2">
    <location>
        <begin position="228"/>
        <end position="249"/>
    </location>
</feature>
<dbReference type="PANTHER" id="PTHR23308">
    <property type="entry name" value="NUCLEAR INHIBITOR OF PROTEIN PHOSPHATASE-1"/>
    <property type="match status" value="1"/>
</dbReference>
<keyword evidence="2" id="KW-0472">Membrane</keyword>
<dbReference type="InterPro" id="IPR045962">
    <property type="entry name" value="DUF6382"/>
</dbReference>
<dbReference type="InterPro" id="IPR050923">
    <property type="entry name" value="Cell_Proc_Reg/RNA_Proc"/>
</dbReference>
<keyword evidence="5" id="KW-1185">Reference proteome</keyword>
<feature type="domain" description="FHA" evidence="3">
    <location>
        <begin position="390"/>
        <end position="440"/>
    </location>
</feature>
<feature type="compositionally biased region" description="Polar residues" evidence="1">
    <location>
        <begin position="349"/>
        <end position="358"/>
    </location>
</feature>
<dbReference type="InterPro" id="IPR000253">
    <property type="entry name" value="FHA_dom"/>
</dbReference>
<dbReference type="SUPFAM" id="SSF49879">
    <property type="entry name" value="SMAD/FHA domain"/>
    <property type="match status" value="1"/>
</dbReference>
<evidence type="ECO:0000313" key="5">
    <source>
        <dbReference type="Proteomes" id="UP000661649"/>
    </source>
</evidence>
<organism evidence="4 5">
    <name type="scientific">Blautia stercoris</name>
    <dbReference type="NCBI Taxonomy" id="871664"/>
    <lineage>
        <taxon>Bacteria</taxon>
        <taxon>Bacillati</taxon>
        <taxon>Bacillota</taxon>
        <taxon>Clostridia</taxon>
        <taxon>Lachnospirales</taxon>
        <taxon>Lachnospiraceae</taxon>
        <taxon>Blautia</taxon>
    </lineage>
</organism>
<evidence type="ECO:0000259" key="3">
    <source>
        <dbReference type="PROSITE" id="PS50006"/>
    </source>
</evidence>
<dbReference type="Pfam" id="PF19909">
    <property type="entry name" value="DUF6382"/>
    <property type="match status" value="1"/>
</dbReference>